<feature type="transmembrane region" description="Helical" evidence="1">
    <location>
        <begin position="21"/>
        <end position="43"/>
    </location>
</feature>
<keyword evidence="1" id="KW-0472">Membrane</keyword>
<sequence>MNKDEILKIARTQKLDEGRKYINDFALGAVGAFAFIAISLMIVYKNIINESYGDLLSLLIGMVGAFCYGKFVLTSKKHWFILFVIFLTGACAVFIELPGL</sequence>
<dbReference type="RefSeq" id="WP_381538564.1">
    <property type="nucleotide sequence ID" value="NZ_JBHUGI010000032.1"/>
</dbReference>
<keyword evidence="3" id="KW-1185">Reference proteome</keyword>
<protein>
    <submittedName>
        <fullName evidence="2">DUF6442 family protein</fullName>
    </submittedName>
</protein>
<dbReference type="InterPro" id="IPR045620">
    <property type="entry name" value="DUF6442"/>
</dbReference>
<dbReference type="Proteomes" id="UP001597218">
    <property type="component" value="Unassembled WGS sequence"/>
</dbReference>
<evidence type="ECO:0000313" key="3">
    <source>
        <dbReference type="Proteomes" id="UP001597218"/>
    </source>
</evidence>
<proteinExistence type="predicted"/>
<keyword evidence="1" id="KW-0812">Transmembrane</keyword>
<organism evidence="2 3">
    <name type="scientific">Sporosarcina siberiensis</name>
    <dbReference type="NCBI Taxonomy" id="1365606"/>
    <lineage>
        <taxon>Bacteria</taxon>
        <taxon>Bacillati</taxon>
        <taxon>Bacillota</taxon>
        <taxon>Bacilli</taxon>
        <taxon>Bacillales</taxon>
        <taxon>Caryophanaceae</taxon>
        <taxon>Sporosarcina</taxon>
    </lineage>
</organism>
<gene>
    <name evidence="2" type="ORF">ACFSFY_12685</name>
</gene>
<feature type="transmembrane region" description="Helical" evidence="1">
    <location>
        <begin position="55"/>
        <end position="73"/>
    </location>
</feature>
<feature type="transmembrane region" description="Helical" evidence="1">
    <location>
        <begin position="80"/>
        <end position="97"/>
    </location>
</feature>
<keyword evidence="1" id="KW-1133">Transmembrane helix</keyword>
<dbReference type="Pfam" id="PF20040">
    <property type="entry name" value="DUF6442"/>
    <property type="match status" value="1"/>
</dbReference>
<reference evidence="3" key="1">
    <citation type="journal article" date="2019" name="Int. J. Syst. Evol. Microbiol.">
        <title>The Global Catalogue of Microorganisms (GCM) 10K type strain sequencing project: providing services to taxonomists for standard genome sequencing and annotation.</title>
        <authorList>
            <consortium name="The Broad Institute Genomics Platform"/>
            <consortium name="The Broad Institute Genome Sequencing Center for Infectious Disease"/>
            <person name="Wu L."/>
            <person name="Ma J."/>
        </authorList>
    </citation>
    <scope>NUCLEOTIDE SEQUENCE [LARGE SCALE GENOMIC DNA]</scope>
    <source>
        <strain evidence="3">CGMCC 4.7177</strain>
    </source>
</reference>
<comment type="caution">
    <text evidence="2">The sequence shown here is derived from an EMBL/GenBank/DDBJ whole genome shotgun (WGS) entry which is preliminary data.</text>
</comment>
<name>A0ABW4SIQ4_9BACL</name>
<evidence type="ECO:0000313" key="2">
    <source>
        <dbReference type="EMBL" id="MFD1928890.1"/>
    </source>
</evidence>
<evidence type="ECO:0000256" key="1">
    <source>
        <dbReference type="SAM" id="Phobius"/>
    </source>
</evidence>
<dbReference type="EMBL" id="JBHUGI010000032">
    <property type="protein sequence ID" value="MFD1928890.1"/>
    <property type="molecule type" value="Genomic_DNA"/>
</dbReference>
<accession>A0ABW4SIQ4</accession>